<feature type="domain" description="HTH gntR-type" evidence="4">
    <location>
        <begin position="14"/>
        <end position="82"/>
    </location>
</feature>
<keyword evidence="3" id="KW-0804">Transcription</keyword>
<protein>
    <submittedName>
        <fullName evidence="5">GntR family transcriptional regulator</fullName>
    </submittedName>
</protein>
<dbReference type="PROSITE" id="PS50949">
    <property type="entry name" value="HTH_GNTR"/>
    <property type="match status" value="1"/>
</dbReference>
<dbReference type="Gene3D" id="1.10.10.10">
    <property type="entry name" value="Winged helix-like DNA-binding domain superfamily/Winged helix DNA-binding domain"/>
    <property type="match status" value="1"/>
</dbReference>
<dbReference type="Proteomes" id="UP000253790">
    <property type="component" value="Chromosome"/>
</dbReference>
<dbReference type="SUPFAM" id="SSF46785">
    <property type="entry name" value="Winged helix' DNA-binding domain"/>
    <property type="match status" value="1"/>
</dbReference>
<evidence type="ECO:0000256" key="1">
    <source>
        <dbReference type="ARBA" id="ARBA00023015"/>
    </source>
</evidence>
<evidence type="ECO:0000313" key="6">
    <source>
        <dbReference type="Proteomes" id="UP000253790"/>
    </source>
</evidence>
<dbReference type="RefSeq" id="WP_114927917.1">
    <property type="nucleotide sequence ID" value="NZ_CP031229.1"/>
</dbReference>
<dbReference type="InterPro" id="IPR036388">
    <property type="entry name" value="WH-like_DNA-bd_sf"/>
</dbReference>
<keyword evidence="1" id="KW-0805">Transcription regulation</keyword>
<name>A0A345NM94_9MICO</name>
<evidence type="ECO:0000313" key="5">
    <source>
        <dbReference type="EMBL" id="AXH96152.1"/>
    </source>
</evidence>
<keyword evidence="2" id="KW-0238">DNA-binding</keyword>
<keyword evidence="6" id="KW-1185">Reference proteome</keyword>
<evidence type="ECO:0000256" key="3">
    <source>
        <dbReference type="ARBA" id="ARBA00023163"/>
    </source>
</evidence>
<dbReference type="PANTHER" id="PTHR38445">
    <property type="entry name" value="HTH-TYPE TRANSCRIPTIONAL REPRESSOR YTRA"/>
    <property type="match status" value="1"/>
</dbReference>
<dbReference type="KEGG" id="orn:DV701_08425"/>
<dbReference type="EMBL" id="CP031229">
    <property type="protein sequence ID" value="AXH96152.1"/>
    <property type="molecule type" value="Genomic_DNA"/>
</dbReference>
<dbReference type="OrthoDB" id="162505at2"/>
<dbReference type="CDD" id="cd07377">
    <property type="entry name" value="WHTH_GntR"/>
    <property type="match status" value="1"/>
</dbReference>
<proteinExistence type="predicted"/>
<dbReference type="Pfam" id="PF00392">
    <property type="entry name" value="GntR"/>
    <property type="match status" value="1"/>
</dbReference>
<dbReference type="PANTHER" id="PTHR38445:SF10">
    <property type="entry name" value="GNTR-FAMILY TRANSCRIPTIONAL REGULATOR"/>
    <property type="match status" value="1"/>
</dbReference>
<dbReference type="GO" id="GO:0003677">
    <property type="term" value="F:DNA binding"/>
    <property type="evidence" value="ECO:0007669"/>
    <property type="project" value="UniProtKB-KW"/>
</dbReference>
<organism evidence="5 6">
    <name type="scientific">Ornithinimicrobium avium</name>
    <dbReference type="NCBI Taxonomy" id="2283195"/>
    <lineage>
        <taxon>Bacteria</taxon>
        <taxon>Bacillati</taxon>
        <taxon>Actinomycetota</taxon>
        <taxon>Actinomycetes</taxon>
        <taxon>Micrococcales</taxon>
        <taxon>Ornithinimicrobiaceae</taxon>
        <taxon>Ornithinimicrobium</taxon>
    </lineage>
</organism>
<dbReference type="InterPro" id="IPR000524">
    <property type="entry name" value="Tscrpt_reg_HTH_GntR"/>
</dbReference>
<dbReference type="InterPro" id="IPR036390">
    <property type="entry name" value="WH_DNA-bd_sf"/>
</dbReference>
<dbReference type="SMART" id="SM00345">
    <property type="entry name" value="HTH_GNTR"/>
    <property type="match status" value="1"/>
</dbReference>
<evidence type="ECO:0000259" key="4">
    <source>
        <dbReference type="PROSITE" id="PS50949"/>
    </source>
</evidence>
<dbReference type="AlphaFoldDB" id="A0A345NM94"/>
<dbReference type="GO" id="GO:0003700">
    <property type="term" value="F:DNA-binding transcription factor activity"/>
    <property type="evidence" value="ECO:0007669"/>
    <property type="project" value="InterPro"/>
</dbReference>
<gene>
    <name evidence="5" type="ORF">DV701_08425</name>
</gene>
<reference evidence="5 6" key="1">
    <citation type="submission" date="2018-07" db="EMBL/GenBank/DDBJ databases">
        <title>Complete genome sequencing of Ornithinimicrobium sp. AMA3305.</title>
        <authorList>
            <person name="Bae J.-W."/>
        </authorList>
    </citation>
    <scope>NUCLEOTIDE SEQUENCE [LARGE SCALE GENOMIC DNA]</scope>
    <source>
        <strain evidence="5 6">AMA3305</strain>
    </source>
</reference>
<evidence type="ECO:0000256" key="2">
    <source>
        <dbReference type="ARBA" id="ARBA00023125"/>
    </source>
</evidence>
<accession>A0A345NM94</accession>
<sequence length="125" mass="13985">MGTDPVTEPFDDRTPIYQQIAERLRDAILAGDLQEEDQVMSTTQYATTYRINPATAARAMSALVDEGLLHKRRGLGMFVSPGARERLRTQRRATFWQDALGPVLAEARALGITTEQIVDHIKEQS</sequence>